<gene>
    <name evidence="1" type="ORF">GGQ80_001808</name>
</gene>
<keyword evidence="2" id="KW-1185">Reference proteome</keyword>
<accession>A0A840FB87</accession>
<organism evidence="1 2">
    <name type="scientific">Sphingomonas jinjuensis</name>
    <dbReference type="NCBI Taxonomy" id="535907"/>
    <lineage>
        <taxon>Bacteria</taxon>
        <taxon>Pseudomonadati</taxon>
        <taxon>Pseudomonadota</taxon>
        <taxon>Alphaproteobacteria</taxon>
        <taxon>Sphingomonadales</taxon>
        <taxon>Sphingomonadaceae</taxon>
        <taxon>Sphingomonas</taxon>
    </lineage>
</organism>
<dbReference type="EMBL" id="JACIEV010000004">
    <property type="protein sequence ID" value="MBB4153902.1"/>
    <property type="molecule type" value="Genomic_DNA"/>
</dbReference>
<dbReference type="Proteomes" id="UP000529795">
    <property type="component" value="Unassembled WGS sequence"/>
</dbReference>
<proteinExistence type="predicted"/>
<sequence>MLIAIGGGCGALVCAIVYALFGARMAAKQKTWTPASVSLIQNGPATDDE</sequence>
<reference evidence="1 2" key="1">
    <citation type="submission" date="2020-08" db="EMBL/GenBank/DDBJ databases">
        <title>Genomic Encyclopedia of Type Strains, Phase IV (KMG-IV): sequencing the most valuable type-strain genomes for metagenomic binning, comparative biology and taxonomic classification.</title>
        <authorList>
            <person name="Goeker M."/>
        </authorList>
    </citation>
    <scope>NUCLEOTIDE SEQUENCE [LARGE SCALE GENOMIC DNA]</scope>
    <source>
        <strain evidence="1 2">YC6723</strain>
    </source>
</reference>
<dbReference type="AlphaFoldDB" id="A0A840FB87"/>
<comment type="caution">
    <text evidence="1">The sequence shown here is derived from an EMBL/GenBank/DDBJ whole genome shotgun (WGS) entry which is preliminary data.</text>
</comment>
<evidence type="ECO:0000313" key="1">
    <source>
        <dbReference type="EMBL" id="MBB4153902.1"/>
    </source>
</evidence>
<name>A0A840FB87_9SPHN</name>
<dbReference type="RefSeq" id="WP_183983895.1">
    <property type="nucleotide sequence ID" value="NZ_JACIEV010000004.1"/>
</dbReference>
<evidence type="ECO:0000313" key="2">
    <source>
        <dbReference type="Proteomes" id="UP000529795"/>
    </source>
</evidence>
<protein>
    <submittedName>
        <fullName evidence="1">Uncharacterized protein</fullName>
    </submittedName>
</protein>